<dbReference type="EMBL" id="QXDC01000003">
    <property type="protein sequence ID" value="RIA43975.1"/>
    <property type="molecule type" value="Genomic_DNA"/>
</dbReference>
<comment type="caution">
    <text evidence="1">The sequence shown here is derived from an EMBL/GenBank/DDBJ whole genome shotgun (WGS) entry which is preliminary data.</text>
</comment>
<accession>A0A397P9X0</accession>
<organism evidence="1 2">
    <name type="scientific">Hephaestia caeni</name>
    <dbReference type="NCBI Taxonomy" id="645617"/>
    <lineage>
        <taxon>Bacteria</taxon>
        <taxon>Pseudomonadati</taxon>
        <taxon>Pseudomonadota</taxon>
        <taxon>Alphaproteobacteria</taxon>
        <taxon>Sphingomonadales</taxon>
        <taxon>Sphingomonadaceae</taxon>
        <taxon>Hephaestia</taxon>
    </lineage>
</organism>
<name>A0A397P9X0_9SPHN</name>
<protein>
    <submittedName>
        <fullName evidence="1">Uncharacterized protein</fullName>
    </submittedName>
</protein>
<keyword evidence="2" id="KW-1185">Reference proteome</keyword>
<dbReference type="AlphaFoldDB" id="A0A397P9X0"/>
<gene>
    <name evidence="1" type="ORF">DFR49_2209</name>
</gene>
<reference evidence="1 2" key="1">
    <citation type="submission" date="2018-08" db="EMBL/GenBank/DDBJ databases">
        <title>Genomic Encyclopedia of Type Strains, Phase IV (KMG-IV): sequencing the most valuable type-strain genomes for metagenomic binning, comparative biology and taxonomic classification.</title>
        <authorList>
            <person name="Goeker M."/>
        </authorList>
    </citation>
    <scope>NUCLEOTIDE SEQUENCE [LARGE SCALE GENOMIC DNA]</scope>
    <source>
        <strain evidence="1 2">DSM 25527</strain>
    </source>
</reference>
<evidence type="ECO:0000313" key="1">
    <source>
        <dbReference type="EMBL" id="RIA43975.1"/>
    </source>
</evidence>
<dbReference type="Proteomes" id="UP000266568">
    <property type="component" value="Unassembled WGS sequence"/>
</dbReference>
<sequence>MRSFLIALASFATTILLIVGQGATIGGAVG</sequence>
<proteinExistence type="predicted"/>
<evidence type="ECO:0000313" key="2">
    <source>
        <dbReference type="Proteomes" id="UP000266568"/>
    </source>
</evidence>